<dbReference type="SUPFAM" id="SSF56988">
    <property type="entry name" value="Anthrax protective antigen"/>
    <property type="match status" value="1"/>
</dbReference>
<dbReference type="InterPro" id="IPR037524">
    <property type="entry name" value="PA14/GLEYA"/>
</dbReference>
<keyword evidence="6" id="KW-0326">Glycosidase</keyword>
<keyword evidence="10" id="KW-1185">Reference proteome</keyword>
<keyword evidence="4 7" id="KW-0732">Signal</keyword>
<comment type="caution">
    <text evidence="9">The sequence shown here is derived from an EMBL/GenBank/DDBJ whole genome shotgun (WGS) entry which is preliminary data.</text>
</comment>
<gene>
    <name evidence="9" type="ORF">UK23_05760</name>
</gene>
<dbReference type="EC" id="3.2.1.51" evidence="3"/>
<comment type="function">
    <text evidence="1">Alpha-L-fucosidase is responsible for hydrolyzing the alpha-1,6-linked fucose joined to the reducing-end N-acetylglucosamine of the carbohydrate moieties of glycoproteins.</text>
</comment>
<dbReference type="InterPro" id="IPR011658">
    <property type="entry name" value="PA14_dom"/>
</dbReference>
<dbReference type="Gene3D" id="3.90.182.10">
    <property type="entry name" value="Toxin - Anthrax Protective Antigen,domain 1"/>
    <property type="match status" value="1"/>
</dbReference>
<dbReference type="EMBL" id="JYJG01000027">
    <property type="protein sequence ID" value="KJK51809.1"/>
    <property type="molecule type" value="Genomic_DNA"/>
</dbReference>
<feature type="chain" id="PRO_5002442167" description="alpha-L-fucosidase" evidence="7">
    <location>
        <begin position="33"/>
        <end position="583"/>
    </location>
</feature>
<dbReference type="PROSITE" id="PS51820">
    <property type="entry name" value="PA14"/>
    <property type="match status" value="1"/>
</dbReference>
<evidence type="ECO:0000256" key="1">
    <source>
        <dbReference type="ARBA" id="ARBA00004071"/>
    </source>
</evidence>
<dbReference type="InterPro" id="IPR016286">
    <property type="entry name" value="FUC_metazoa-typ"/>
</dbReference>
<reference evidence="9 10" key="1">
    <citation type="submission" date="2015-02" db="EMBL/GenBank/DDBJ databases">
        <authorList>
            <person name="Ju K.-S."/>
            <person name="Doroghazi J.R."/>
            <person name="Metcalf W."/>
        </authorList>
    </citation>
    <scope>NUCLEOTIDE SEQUENCE [LARGE SCALE GENOMIC DNA]</scope>
    <source>
        <strain evidence="9 10">NRRL B-16140</strain>
    </source>
</reference>
<feature type="signal peptide" evidence="7">
    <location>
        <begin position="1"/>
        <end position="32"/>
    </location>
</feature>
<evidence type="ECO:0000256" key="6">
    <source>
        <dbReference type="ARBA" id="ARBA00023295"/>
    </source>
</evidence>
<dbReference type="SMART" id="SM00758">
    <property type="entry name" value="PA14"/>
    <property type="match status" value="1"/>
</dbReference>
<keyword evidence="5" id="KW-0378">Hydrolase</keyword>
<dbReference type="Proteomes" id="UP000033393">
    <property type="component" value="Unassembled WGS sequence"/>
</dbReference>
<evidence type="ECO:0000256" key="7">
    <source>
        <dbReference type="SAM" id="SignalP"/>
    </source>
</evidence>
<comment type="similarity">
    <text evidence="2">Belongs to the glycosyl hydrolase 29 family.</text>
</comment>
<name>A0A0F0H7V1_LENAE</name>
<evidence type="ECO:0000256" key="2">
    <source>
        <dbReference type="ARBA" id="ARBA00007951"/>
    </source>
</evidence>
<feature type="domain" description="PA14" evidence="8">
    <location>
        <begin position="444"/>
        <end position="579"/>
    </location>
</feature>
<dbReference type="InterPro" id="IPR017853">
    <property type="entry name" value="GH"/>
</dbReference>
<dbReference type="PANTHER" id="PTHR10030">
    <property type="entry name" value="ALPHA-L-FUCOSIDASE"/>
    <property type="match status" value="1"/>
</dbReference>
<evidence type="ECO:0000256" key="3">
    <source>
        <dbReference type="ARBA" id="ARBA00012662"/>
    </source>
</evidence>
<dbReference type="AlphaFoldDB" id="A0A0F0H7V1"/>
<dbReference type="InterPro" id="IPR000933">
    <property type="entry name" value="Glyco_hydro_29"/>
</dbReference>
<dbReference type="SUPFAM" id="SSF51445">
    <property type="entry name" value="(Trans)glycosidases"/>
    <property type="match status" value="1"/>
</dbReference>
<dbReference type="GO" id="GO:0006004">
    <property type="term" value="P:fucose metabolic process"/>
    <property type="evidence" value="ECO:0007669"/>
    <property type="project" value="InterPro"/>
</dbReference>
<evidence type="ECO:0000313" key="9">
    <source>
        <dbReference type="EMBL" id="KJK51809.1"/>
    </source>
</evidence>
<protein>
    <recommendedName>
        <fullName evidence="3">alpha-L-fucosidase</fullName>
        <ecNumber evidence="3">3.2.1.51</ecNumber>
    </recommendedName>
</protein>
<dbReference type="Gene3D" id="3.20.20.80">
    <property type="entry name" value="Glycosidases"/>
    <property type="match status" value="1"/>
</dbReference>
<dbReference type="PANTHER" id="PTHR10030:SF37">
    <property type="entry name" value="ALPHA-L-FUCOSIDASE-RELATED"/>
    <property type="match status" value="1"/>
</dbReference>
<dbReference type="Pfam" id="PF07691">
    <property type="entry name" value="PA14"/>
    <property type="match status" value="1"/>
</dbReference>
<evidence type="ECO:0000256" key="5">
    <source>
        <dbReference type="ARBA" id="ARBA00022801"/>
    </source>
</evidence>
<organism evidence="9 10">
    <name type="scientific">Lentzea aerocolonigenes</name>
    <name type="common">Lechevalieria aerocolonigenes</name>
    <name type="synonym">Saccharothrix aerocolonigenes</name>
    <dbReference type="NCBI Taxonomy" id="68170"/>
    <lineage>
        <taxon>Bacteria</taxon>
        <taxon>Bacillati</taxon>
        <taxon>Actinomycetota</taxon>
        <taxon>Actinomycetes</taxon>
        <taxon>Pseudonocardiales</taxon>
        <taxon>Pseudonocardiaceae</taxon>
        <taxon>Lentzea</taxon>
    </lineage>
</organism>
<dbReference type="GO" id="GO:0005764">
    <property type="term" value="C:lysosome"/>
    <property type="evidence" value="ECO:0007669"/>
    <property type="project" value="TreeGrafter"/>
</dbReference>
<dbReference type="GO" id="GO:0016139">
    <property type="term" value="P:glycoside catabolic process"/>
    <property type="evidence" value="ECO:0007669"/>
    <property type="project" value="TreeGrafter"/>
</dbReference>
<evidence type="ECO:0000256" key="4">
    <source>
        <dbReference type="ARBA" id="ARBA00022729"/>
    </source>
</evidence>
<dbReference type="PATRIC" id="fig|68170.10.peg.6717"/>
<dbReference type="OrthoDB" id="5526311at2"/>
<evidence type="ECO:0000259" key="8">
    <source>
        <dbReference type="PROSITE" id="PS51820"/>
    </source>
</evidence>
<dbReference type="InterPro" id="IPR057739">
    <property type="entry name" value="Glyco_hydro_29_N"/>
</dbReference>
<proteinExistence type="inferred from homology"/>
<evidence type="ECO:0000313" key="10">
    <source>
        <dbReference type="Proteomes" id="UP000033393"/>
    </source>
</evidence>
<dbReference type="SMART" id="SM00812">
    <property type="entry name" value="Alpha_L_fucos"/>
    <property type="match status" value="1"/>
</dbReference>
<dbReference type="GO" id="GO:0004560">
    <property type="term" value="F:alpha-L-fucosidase activity"/>
    <property type="evidence" value="ECO:0007669"/>
    <property type="project" value="InterPro"/>
</dbReference>
<dbReference type="PRINTS" id="PR00741">
    <property type="entry name" value="GLHYDRLASE29"/>
</dbReference>
<accession>A0A0F0H7V1</accession>
<dbReference type="Pfam" id="PF01120">
    <property type="entry name" value="Alpha_L_fucos"/>
    <property type="match status" value="1"/>
</dbReference>
<sequence>MSPAAANLPFGGLVRVLLAVLLVLGLVPPASAAPAPAFDDPLTSARTQWWRDAKFGMFVHFGPYSWWGGEYRRPDGTVCQDAEWIKLRCDIPWPEYEAAARKFNPTEFDADEIARLAQDAGQKYVVITSKHHDGFAMWPTRTMTWNLHDHSGFQRDILAELKRASERRGLRFGLYYSINDWHDPGVTGDASAYKQRMREQLRELVTTYHPATLWFDGQGQPWWSLRDGDELQQYLRSLDPKLIINDRVAKSRFVDGDHETPERHQNIPQAPLDAVAWESCITTSNRWGWARYDTAFKPSSQLTRFLTDITGRGGNMLLNVGPDDLGRIPAGAQQSLRGVGDWLRANGKAVYGTSMTGLVADPGWGAVTRRGDKLYLSVYDWASSLHLSTKAPFDVLAARVLGSSQRVRWQASGDGIDVLPSGQPTNSTASVVELTIRTPQPVHGTGSGLSGEYFDGDRLVVRRTDPTLDFPWRLTTPAAPGVPLDDFSVRWTGSLQASYTGPHTLMTVSDDTVKVWLGDQVVIDNTKPHGPRVDKAVVNLEAGKKYPIKVEYADLTGEAYLKLLWSNPYESQRVVPSSALSPV</sequence>